<accession>A0A8X6UN52</accession>
<reference evidence="1" key="1">
    <citation type="submission" date="2020-08" db="EMBL/GenBank/DDBJ databases">
        <title>Multicomponent nature underlies the extraordinary mechanical properties of spider dragline silk.</title>
        <authorList>
            <person name="Kono N."/>
            <person name="Nakamura H."/>
            <person name="Mori M."/>
            <person name="Yoshida Y."/>
            <person name="Ohtoshi R."/>
            <person name="Malay A.D."/>
            <person name="Moran D.A.P."/>
            <person name="Tomita M."/>
            <person name="Numata K."/>
            <person name="Arakawa K."/>
        </authorList>
    </citation>
    <scope>NUCLEOTIDE SEQUENCE</scope>
</reference>
<dbReference type="AlphaFoldDB" id="A0A8X6UN52"/>
<protein>
    <submittedName>
        <fullName evidence="1">Uncharacterized protein</fullName>
    </submittedName>
</protein>
<comment type="caution">
    <text evidence="1">The sequence shown here is derived from an EMBL/GenBank/DDBJ whole genome shotgun (WGS) entry which is preliminary data.</text>
</comment>
<gene>
    <name evidence="1" type="ORF">NPIL_523741</name>
</gene>
<dbReference type="Proteomes" id="UP000887013">
    <property type="component" value="Unassembled WGS sequence"/>
</dbReference>
<proteinExistence type="predicted"/>
<evidence type="ECO:0000313" key="2">
    <source>
        <dbReference type="Proteomes" id="UP000887013"/>
    </source>
</evidence>
<organism evidence="1 2">
    <name type="scientific">Nephila pilipes</name>
    <name type="common">Giant wood spider</name>
    <name type="synonym">Nephila maculata</name>
    <dbReference type="NCBI Taxonomy" id="299642"/>
    <lineage>
        <taxon>Eukaryota</taxon>
        <taxon>Metazoa</taxon>
        <taxon>Ecdysozoa</taxon>
        <taxon>Arthropoda</taxon>
        <taxon>Chelicerata</taxon>
        <taxon>Arachnida</taxon>
        <taxon>Araneae</taxon>
        <taxon>Araneomorphae</taxon>
        <taxon>Entelegynae</taxon>
        <taxon>Araneoidea</taxon>
        <taxon>Nephilidae</taxon>
        <taxon>Nephila</taxon>
    </lineage>
</organism>
<dbReference type="EMBL" id="BMAW01033620">
    <property type="protein sequence ID" value="GFU31068.1"/>
    <property type="molecule type" value="Genomic_DNA"/>
</dbReference>
<evidence type="ECO:0000313" key="1">
    <source>
        <dbReference type="EMBL" id="GFU31068.1"/>
    </source>
</evidence>
<keyword evidence="2" id="KW-1185">Reference proteome</keyword>
<name>A0A8X6UN52_NEPPI</name>
<sequence length="100" mass="11228">MNGLSIKDTNRCENDTLFPPQTPRKIKSAKFLYTLTLTARFLLPSTMKCLSTNPANSNANSRSFFSSRMTTLQNASRSVYVLGVFQDISCSPLLSETFHR</sequence>